<dbReference type="PANTHER" id="PTHR33055">
    <property type="entry name" value="TRANSPOSASE FOR INSERTION SEQUENCE ELEMENT IS1111A"/>
    <property type="match status" value="1"/>
</dbReference>
<evidence type="ECO:0000313" key="3">
    <source>
        <dbReference type="EMBL" id="MCG7939553.1"/>
    </source>
</evidence>
<evidence type="ECO:0000313" key="4">
    <source>
        <dbReference type="Proteomes" id="UP000886687"/>
    </source>
</evidence>
<reference evidence="3" key="1">
    <citation type="journal article" date="2021" name="Proc. Natl. Acad. Sci. U.S.A.">
        <title>Global biogeography of chemosynthetic symbionts reveals both localized and globally distributed symbiont groups. .</title>
        <authorList>
            <person name="Osvatic J.T."/>
            <person name="Wilkins L.G.E."/>
            <person name="Leibrecht L."/>
            <person name="Leray M."/>
            <person name="Zauner S."/>
            <person name="Polzin J."/>
            <person name="Camacho Y."/>
            <person name="Gros O."/>
            <person name="van Gils J.A."/>
            <person name="Eisen J.A."/>
            <person name="Petersen J.M."/>
            <person name="Yuen B."/>
        </authorList>
    </citation>
    <scope>NUCLEOTIDE SEQUENCE</scope>
    <source>
        <strain evidence="3">MAGL173</strain>
    </source>
</reference>
<comment type="caution">
    <text evidence="3">The sequence shown here is derived from an EMBL/GenBank/DDBJ whole genome shotgun (WGS) entry which is preliminary data.</text>
</comment>
<dbReference type="NCBIfam" id="NF033542">
    <property type="entry name" value="transpos_IS110"/>
    <property type="match status" value="1"/>
</dbReference>
<sequence>MNNTTTITIDLAKDIFQVAVFSKHGKSLINKPISPKKVRQFVTNHPEAVIYMEACASAHYWGRQFRQLGHKVKLIPPHIVARYRNGNKNDKNDAFAIYEAAKNPNIYFVTIRTLEQQDLATQHKLRAGYIKQRTQLGNRIRGFALEYGVKFPKGIQHLRKQVPSALEDAENELTVVARACLRQLLDQLILLDEIIKEATAALVNQAKRIDACVRLEKIPGVGWLVASMLYARLGDGSAFRRGRDASASLGLVPAHAGSGGVNRLGKITKRGDRYLRCLVVHGARSTLHRLGDKTDGLSAWIRHQQLTKHTNNTAVALANKIVRMAWSILRTSEAYRAPVAQ</sequence>
<feature type="domain" description="Transposase IS116/IS110/IS902 C-terminal" evidence="2">
    <location>
        <begin position="214"/>
        <end position="289"/>
    </location>
</feature>
<gene>
    <name evidence="3" type="ORF">JAZ04_11970</name>
</gene>
<dbReference type="Pfam" id="PF01548">
    <property type="entry name" value="DEDD_Tnp_IS110"/>
    <property type="match status" value="1"/>
</dbReference>
<dbReference type="GO" id="GO:0003677">
    <property type="term" value="F:DNA binding"/>
    <property type="evidence" value="ECO:0007669"/>
    <property type="project" value="InterPro"/>
</dbReference>
<dbReference type="EMBL" id="JAEPDI010000008">
    <property type="protein sequence ID" value="MCG7939553.1"/>
    <property type="molecule type" value="Genomic_DNA"/>
</dbReference>
<organism evidence="3 4">
    <name type="scientific">Candidatus Thiodiazotropha lotti</name>
    <dbReference type="NCBI Taxonomy" id="2792787"/>
    <lineage>
        <taxon>Bacteria</taxon>
        <taxon>Pseudomonadati</taxon>
        <taxon>Pseudomonadota</taxon>
        <taxon>Gammaproteobacteria</taxon>
        <taxon>Chromatiales</taxon>
        <taxon>Sedimenticolaceae</taxon>
        <taxon>Candidatus Thiodiazotropha</taxon>
    </lineage>
</organism>
<dbReference type="InterPro" id="IPR047650">
    <property type="entry name" value="Transpos_IS110"/>
</dbReference>
<dbReference type="GO" id="GO:0006313">
    <property type="term" value="P:DNA transposition"/>
    <property type="evidence" value="ECO:0007669"/>
    <property type="project" value="InterPro"/>
</dbReference>
<dbReference type="InterPro" id="IPR002525">
    <property type="entry name" value="Transp_IS110-like_N"/>
</dbReference>
<dbReference type="InterPro" id="IPR003346">
    <property type="entry name" value="Transposase_20"/>
</dbReference>
<dbReference type="PANTHER" id="PTHR33055:SF3">
    <property type="entry name" value="PUTATIVE TRANSPOSASE FOR IS117-RELATED"/>
    <property type="match status" value="1"/>
</dbReference>
<dbReference type="Proteomes" id="UP000886687">
    <property type="component" value="Unassembled WGS sequence"/>
</dbReference>
<proteinExistence type="predicted"/>
<protein>
    <submittedName>
        <fullName evidence="3">IS110 family transposase</fullName>
    </submittedName>
</protein>
<name>A0A9E4K5R2_9GAMM</name>
<dbReference type="GO" id="GO:0004803">
    <property type="term" value="F:transposase activity"/>
    <property type="evidence" value="ECO:0007669"/>
    <property type="project" value="InterPro"/>
</dbReference>
<feature type="domain" description="Transposase IS110-like N-terminal" evidence="1">
    <location>
        <begin position="9"/>
        <end position="143"/>
    </location>
</feature>
<evidence type="ECO:0000259" key="1">
    <source>
        <dbReference type="Pfam" id="PF01548"/>
    </source>
</evidence>
<accession>A0A9E4K5R2</accession>
<evidence type="ECO:0000259" key="2">
    <source>
        <dbReference type="Pfam" id="PF02371"/>
    </source>
</evidence>
<dbReference type="AlphaFoldDB" id="A0A9E4K5R2"/>
<dbReference type="Pfam" id="PF02371">
    <property type="entry name" value="Transposase_20"/>
    <property type="match status" value="1"/>
</dbReference>